<protein>
    <recommendedName>
        <fullName evidence="4 5">Large ribosomal subunit protein uL24</fullName>
    </recommendedName>
</protein>
<sequence>MHIKKGDLVKVISGKEKGKSGKILELNREKMRARVEGLMVVKRHVKRGRLPTAPEGGIIEKEGTIHVSNLMVMDPKTNEPTRIGRKKLENGKNVRFAKRSGELID</sequence>
<evidence type="ECO:0000256" key="1">
    <source>
        <dbReference type="ARBA" id="ARBA00010618"/>
    </source>
</evidence>
<evidence type="ECO:0000259" key="7">
    <source>
        <dbReference type="SMART" id="SM00739"/>
    </source>
</evidence>
<dbReference type="PANTHER" id="PTHR12903">
    <property type="entry name" value="MITOCHONDRIAL RIBOSOMAL PROTEIN L24"/>
    <property type="match status" value="1"/>
</dbReference>
<dbReference type="InterPro" id="IPR014722">
    <property type="entry name" value="Rib_uL2_dom2"/>
</dbReference>
<dbReference type="RefSeq" id="WP_050725871.1">
    <property type="nucleotide sequence ID" value="NZ_CP012332.1"/>
</dbReference>
<keyword evidence="3 5" id="KW-0687">Ribonucleoprotein</keyword>
<dbReference type="OrthoDB" id="9807419at2"/>
<accession>A0A0K1PDG0</accession>
<dbReference type="GO" id="GO:0006412">
    <property type="term" value="P:translation"/>
    <property type="evidence" value="ECO:0007669"/>
    <property type="project" value="UniProtKB-UniRule"/>
</dbReference>
<comment type="function">
    <text evidence="5">One of two assembly initiator proteins, it binds directly to the 5'-end of the 23S rRNA, where it nucleates assembly of the 50S subunit.</text>
</comment>
<dbReference type="InterPro" id="IPR005825">
    <property type="entry name" value="Ribosomal_uL24_CS"/>
</dbReference>
<dbReference type="PATRIC" id="fig|1391653.3.peg.2056"/>
<keyword evidence="5" id="KW-0699">rRNA-binding</keyword>
<comment type="function">
    <text evidence="5">One of the proteins that surrounds the polypeptide exit tunnel on the outside of the subunit.</text>
</comment>
<dbReference type="CDD" id="cd06089">
    <property type="entry name" value="KOW_RPL26"/>
    <property type="match status" value="1"/>
</dbReference>
<dbReference type="GO" id="GO:0005840">
    <property type="term" value="C:ribosome"/>
    <property type="evidence" value="ECO:0007669"/>
    <property type="project" value="UniProtKB-KW"/>
</dbReference>
<dbReference type="InterPro" id="IPR057264">
    <property type="entry name" value="Ribosomal_uL24_C"/>
</dbReference>
<dbReference type="Pfam" id="PF17136">
    <property type="entry name" value="ribosomal_L24"/>
    <property type="match status" value="1"/>
</dbReference>
<dbReference type="KEGG" id="vin:AKJ08_1965"/>
<dbReference type="Gene3D" id="2.30.30.30">
    <property type="match status" value="1"/>
</dbReference>
<keyword evidence="2 5" id="KW-0689">Ribosomal protein</keyword>
<reference evidence="8 9" key="1">
    <citation type="submission" date="2015-08" db="EMBL/GenBank/DDBJ databases">
        <authorList>
            <person name="Babu N.S."/>
            <person name="Beckwith C.J."/>
            <person name="Beseler K.G."/>
            <person name="Brison A."/>
            <person name="Carone J.V."/>
            <person name="Caskin T.P."/>
            <person name="Diamond M."/>
            <person name="Durham M.E."/>
            <person name="Foxe J.M."/>
            <person name="Go M."/>
            <person name="Henderson B.A."/>
            <person name="Jones I.B."/>
            <person name="McGettigan J.A."/>
            <person name="Micheletti S.J."/>
            <person name="Nasrallah M.E."/>
            <person name="Ortiz D."/>
            <person name="Piller C.R."/>
            <person name="Privatt S.R."/>
            <person name="Schneider S.L."/>
            <person name="Sharp S."/>
            <person name="Smith T.C."/>
            <person name="Stanton J.D."/>
            <person name="Ullery H.E."/>
            <person name="Wilson R.J."/>
            <person name="Serrano M.G."/>
            <person name="Buck G."/>
            <person name="Lee V."/>
            <person name="Wang Y."/>
            <person name="Carvalho R."/>
            <person name="Voegtly L."/>
            <person name="Shi R."/>
            <person name="Duckworth R."/>
            <person name="Johnson A."/>
            <person name="Loviza R."/>
            <person name="Walstead R."/>
            <person name="Shah Z."/>
            <person name="Kiflezghi M."/>
            <person name="Wade K."/>
            <person name="Ball S.L."/>
            <person name="Bradley K.W."/>
            <person name="Asai D.J."/>
            <person name="Bowman C.A."/>
            <person name="Russell D.A."/>
            <person name="Pope W.H."/>
            <person name="Jacobs-Sera D."/>
            <person name="Hendrix R.W."/>
            <person name="Hatfull G.F."/>
        </authorList>
    </citation>
    <scope>NUCLEOTIDE SEQUENCE [LARGE SCALE GENOMIC DNA]</scope>
    <source>
        <strain evidence="8 9">DSM 27710</strain>
    </source>
</reference>
<dbReference type="STRING" id="1391653.AKJ08_1965"/>
<evidence type="ECO:0000256" key="4">
    <source>
        <dbReference type="ARBA" id="ARBA00035206"/>
    </source>
</evidence>
<evidence type="ECO:0000256" key="6">
    <source>
        <dbReference type="RuleBase" id="RU003477"/>
    </source>
</evidence>
<dbReference type="InterPro" id="IPR003256">
    <property type="entry name" value="Ribosomal_uL24"/>
</dbReference>
<evidence type="ECO:0000256" key="5">
    <source>
        <dbReference type="HAMAP-Rule" id="MF_01326"/>
    </source>
</evidence>
<comment type="similarity">
    <text evidence="1 5 6">Belongs to the universal ribosomal protein uL24 family.</text>
</comment>
<gene>
    <name evidence="5" type="primary">rplX</name>
    <name evidence="8" type="ORF">AKJ08_1965</name>
</gene>
<evidence type="ECO:0000256" key="2">
    <source>
        <dbReference type="ARBA" id="ARBA00022980"/>
    </source>
</evidence>
<dbReference type="InterPro" id="IPR041988">
    <property type="entry name" value="Ribosomal_uL24_KOW"/>
</dbReference>
<keyword evidence="5" id="KW-0694">RNA-binding</keyword>
<keyword evidence="9" id="KW-1185">Reference proteome</keyword>
<dbReference type="EMBL" id="CP012332">
    <property type="protein sequence ID" value="AKU91578.1"/>
    <property type="molecule type" value="Genomic_DNA"/>
</dbReference>
<dbReference type="NCBIfam" id="TIGR01079">
    <property type="entry name" value="rplX_bact"/>
    <property type="match status" value="1"/>
</dbReference>
<proteinExistence type="inferred from homology"/>
<organism evidence="8 9">
    <name type="scientific">Vulgatibacter incomptus</name>
    <dbReference type="NCBI Taxonomy" id="1391653"/>
    <lineage>
        <taxon>Bacteria</taxon>
        <taxon>Pseudomonadati</taxon>
        <taxon>Myxococcota</taxon>
        <taxon>Myxococcia</taxon>
        <taxon>Myxococcales</taxon>
        <taxon>Cystobacterineae</taxon>
        <taxon>Vulgatibacteraceae</taxon>
        <taxon>Vulgatibacter</taxon>
    </lineage>
</organism>
<dbReference type="SUPFAM" id="SSF50104">
    <property type="entry name" value="Translation proteins SH3-like domain"/>
    <property type="match status" value="1"/>
</dbReference>
<dbReference type="HAMAP" id="MF_01326_B">
    <property type="entry name" value="Ribosomal_uL24_B"/>
    <property type="match status" value="1"/>
</dbReference>
<dbReference type="PROSITE" id="PS01108">
    <property type="entry name" value="RIBOSOMAL_L24"/>
    <property type="match status" value="1"/>
</dbReference>
<evidence type="ECO:0000313" key="9">
    <source>
        <dbReference type="Proteomes" id="UP000055590"/>
    </source>
</evidence>
<name>A0A0K1PDG0_9BACT</name>
<dbReference type="SMART" id="SM00739">
    <property type="entry name" value="KOW"/>
    <property type="match status" value="1"/>
</dbReference>
<evidence type="ECO:0000313" key="8">
    <source>
        <dbReference type="EMBL" id="AKU91578.1"/>
    </source>
</evidence>
<dbReference type="Pfam" id="PF00467">
    <property type="entry name" value="KOW"/>
    <property type="match status" value="1"/>
</dbReference>
<dbReference type="GO" id="GO:0019843">
    <property type="term" value="F:rRNA binding"/>
    <property type="evidence" value="ECO:0007669"/>
    <property type="project" value="UniProtKB-UniRule"/>
</dbReference>
<dbReference type="Proteomes" id="UP000055590">
    <property type="component" value="Chromosome"/>
</dbReference>
<dbReference type="AlphaFoldDB" id="A0A0K1PDG0"/>
<dbReference type="GO" id="GO:0003735">
    <property type="term" value="F:structural constituent of ribosome"/>
    <property type="evidence" value="ECO:0007669"/>
    <property type="project" value="InterPro"/>
</dbReference>
<dbReference type="GO" id="GO:1990904">
    <property type="term" value="C:ribonucleoprotein complex"/>
    <property type="evidence" value="ECO:0007669"/>
    <property type="project" value="UniProtKB-KW"/>
</dbReference>
<feature type="domain" description="KOW" evidence="7">
    <location>
        <begin position="2"/>
        <end position="29"/>
    </location>
</feature>
<dbReference type="InterPro" id="IPR005824">
    <property type="entry name" value="KOW"/>
</dbReference>
<evidence type="ECO:0000256" key="3">
    <source>
        <dbReference type="ARBA" id="ARBA00023274"/>
    </source>
</evidence>
<comment type="subunit">
    <text evidence="5">Part of the 50S ribosomal subunit.</text>
</comment>
<dbReference type="InterPro" id="IPR008991">
    <property type="entry name" value="Translation_prot_SH3-like_sf"/>
</dbReference>